<reference evidence="6 8" key="1">
    <citation type="journal article" date="2015" name="Genome Announc.">
        <title>Complete genome sequences for 59 burkholderia isolates, both pathogenic and near neighbor.</title>
        <authorList>
            <person name="Johnson S.L."/>
            <person name="Bishop-Lilly K.A."/>
            <person name="Ladner J.T."/>
            <person name="Daligault H.E."/>
            <person name="Davenport K.W."/>
            <person name="Jaissle J."/>
            <person name="Frey K.G."/>
            <person name="Koroleva G.I."/>
            <person name="Bruce D.C."/>
            <person name="Coyne S.R."/>
            <person name="Broomall S.M."/>
            <person name="Li P.E."/>
            <person name="Teshima H."/>
            <person name="Gibbons H.S."/>
            <person name="Palacios G.F."/>
            <person name="Rosenzweig C.N."/>
            <person name="Redden C.L."/>
            <person name="Xu Y."/>
            <person name="Minogue T.D."/>
            <person name="Chain P.S."/>
        </authorList>
    </citation>
    <scope>NUCLEOTIDE SEQUENCE [LARGE SCALE GENOMIC DNA]</scope>
    <source>
        <strain evidence="6 8">ATCC BAA-463</strain>
    </source>
</reference>
<name>A0AAP5UZ69_9BURK</name>
<dbReference type="PROSITE" id="PS51635">
    <property type="entry name" value="PNPLA"/>
    <property type="match status" value="1"/>
</dbReference>
<evidence type="ECO:0000259" key="5">
    <source>
        <dbReference type="PROSITE" id="PS51635"/>
    </source>
</evidence>
<dbReference type="Gene3D" id="3.40.1090.10">
    <property type="entry name" value="Cytosolic phospholipase A2 catalytic domain"/>
    <property type="match status" value="1"/>
</dbReference>
<gene>
    <name evidence="6" type="ORF">OI25_7134</name>
    <name evidence="7" type="ORF">ParKJ_41140</name>
</gene>
<evidence type="ECO:0000256" key="3">
    <source>
        <dbReference type="ARBA" id="ARBA00023098"/>
    </source>
</evidence>
<keyword evidence="2 4" id="KW-0442">Lipid degradation</keyword>
<dbReference type="Proteomes" id="UP000032614">
    <property type="component" value="Chromosome 3"/>
</dbReference>
<dbReference type="PANTHER" id="PTHR14226">
    <property type="entry name" value="NEUROPATHY TARGET ESTERASE/SWISS CHEESE D.MELANOGASTER"/>
    <property type="match status" value="1"/>
</dbReference>
<dbReference type="EMBL" id="CP010025">
    <property type="protein sequence ID" value="AJZ56784.1"/>
    <property type="molecule type" value="Genomic_DNA"/>
</dbReference>
<dbReference type="RefSeq" id="WP_046564546.1">
    <property type="nucleotide sequence ID" value="NZ_CP010025.1"/>
</dbReference>
<dbReference type="InterPro" id="IPR016035">
    <property type="entry name" value="Acyl_Trfase/lysoPLipase"/>
</dbReference>
<dbReference type="EMBL" id="JANSLM010000030">
    <property type="protein sequence ID" value="MDT8843806.1"/>
    <property type="molecule type" value="Genomic_DNA"/>
</dbReference>
<sequence length="336" mass="36743">MSSTLTALVLQGGGALGAYEFGAIKAIFQRQNFRSHVITGVSIGALAAAVLAGAKGDPIETLEDMWDRFSVSALPSMPGLDAWLAMFGAHGMIRVAPTFLLAPLIATSIMDMAPLREWLTESVDFDKLNANATRVIITAVNAATGAYEEFDNRDGLTVDHVIASASLPPAFPMTFIDDKPYWDGGLVSNTPLRCAINALEQIDADDPEVKRELIAMDASHISPSTPQTMSDVVGRLLQIYFFGKLRLDLKLFEQFNGYLDLIEHLDQELPPASPLRQHPAYRRLMAHRKIDRFVLISGDGQESIGAATDFSRSSTRRRIERGYRDAMRTLSSGEAA</sequence>
<proteinExistence type="predicted"/>
<dbReference type="PANTHER" id="PTHR14226:SF57">
    <property type="entry name" value="BLR7027 PROTEIN"/>
    <property type="match status" value="1"/>
</dbReference>
<protein>
    <submittedName>
        <fullName evidence="7">Patatin-like phospholipase family protein</fullName>
    </submittedName>
</protein>
<evidence type="ECO:0000256" key="4">
    <source>
        <dbReference type="PROSITE-ProRule" id="PRU01161"/>
    </source>
</evidence>
<evidence type="ECO:0000313" key="9">
    <source>
        <dbReference type="Proteomes" id="UP001246473"/>
    </source>
</evidence>
<feature type="short sequence motif" description="GXSXG" evidence="4">
    <location>
        <begin position="40"/>
        <end position="44"/>
    </location>
</feature>
<feature type="active site" description="Nucleophile" evidence="4">
    <location>
        <position position="42"/>
    </location>
</feature>
<reference evidence="7" key="2">
    <citation type="submission" date="2022-08" db="EMBL/GenBank/DDBJ databases">
        <authorList>
            <person name="Kim S.-J."/>
        </authorList>
    </citation>
    <scope>NUCLEOTIDE SEQUENCE</scope>
    <source>
        <strain evidence="7">KJ</strain>
    </source>
</reference>
<keyword evidence="3 4" id="KW-0443">Lipid metabolism</keyword>
<feature type="active site" description="Proton acceptor" evidence="4">
    <location>
        <position position="183"/>
    </location>
</feature>
<evidence type="ECO:0000256" key="2">
    <source>
        <dbReference type="ARBA" id="ARBA00022963"/>
    </source>
</evidence>
<organism evidence="7 9">
    <name type="scientific">Paraburkholderia fungorum</name>
    <dbReference type="NCBI Taxonomy" id="134537"/>
    <lineage>
        <taxon>Bacteria</taxon>
        <taxon>Pseudomonadati</taxon>
        <taxon>Pseudomonadota</taxon>
        <taxon>Betaproteobacteria</taxon>
        <taxon>Burkholderiales</taxon>
        <taxon>Burkholderiaceae</taxon>
        <taxon>Paraburkholderia</taxon>
    </lineage>
</organism>
<dbReference type="SUPFAM" id="SSF52151">
    <property type="entry name" value="FabD/lysophospholipase-like"/>
    <property type="match status" value="1"/>
</dbReference>
<feature type="short sequence motif" description="GXGXXG" evidence="4">
    <location>
        <begin position="12"/>
        <end position="17"/>
    </location>
</feature>
<dbReference type="GO" id="GO:0016042">
    <property type="term" value="P:lipid catabolic process"/>
    <property type="evidence" value="ECO:0007669"/>
    <property type="project" value="UniProtKB-UniRule"/>
</dbReference>
<evidence type="ECO:0000313" key="7">
    <source>
        <dbReference type="EMBL" id="MDT8843806.1"/>
    </source>
</evidence>
<feature type="short sequence motif" description="DGA/G" evidence="4">
    <location>
        <begin position="183"/>
        <end position="185"/>
    </location>
</feature>
<evidence type="ECO:0000313" key="8">
    <source>
        <dbReference type="Proteomes" id="UP000032614"/>
    </source>
</evidence>
<dbReference type="Proteomes" id="UP001246473">
    <property type="component" value="Unassembled WGS sequence"/>
</dbReference>
<dbReference type="InterPro" id="IPR002641">
    <property type="entry name" value="PNPLA_dom"/>
</dbReference>
<dbReference type="AlphaFoldDB" id="A0AAP5UZ69"/>
<dbReference type="GO" id="GO:0016787">
    <property type="term" value="F:hydrolase activity"/>
    <property type="evidence" value="ECO:0007669"/>
    <property type="project" value="UniProtKB-UniRule"/>
</dbReference>
<evidence type="ECO:0000313" key="6">
    <source>
        <dbReference type="EMBL" id="AJZ56784.1"/>
    </source>
</evidence>
<keyword evidence="1 4" id="KW-0378">Hydrolase</keyword>
<dbReference type="InterPro" id="IPR050301">
    <property type="entry name" value="NTE"/>
</dbReference>
<dbReference type="GeneID" id="66513493"/>
<dbReference type="Pfam" id="PF01734">
    <property type="entry name" value="Patatin"/>
    <property type="match status" value="1"/>
</dbReference>
<evidence type="ECO:0000256" key="1">
    <source>
        <dbReference type="ARBA" id="ARBA00022801"/>
    </source>
</evidence>
<feature type="domain" description="PNPLA" evidence="5">
    <location>
        <begin position="8"/>
        <end position="196"/>
    </location>
</feature>
<dbReference type="KEGG" id="bfn:OI25_7134"/>
<accession>A0AAP5UZ69</accession>